<evidence type="ECO:0000313" key="2">
    <source>
        <dbReference type="Proteomes" id="UP001144978"/>
    </source>
</evidence>
<dbReference type="Proteomes" id="UP001144978">
    <property type="component" value="Unassembled WGS sequence"/>
</dbReference>
<name>A0ACC1Q3T6_9APHY</name>
<reference evidence="1" key="1">
    <citation type="submission" date="2022-08" db="EMBL/GenBank/DDBJ databases">
        <title>Genome Sequence of Pycnoporus sanguineus.</title>
        <authorList>
            <person name="Buettner E."/>
        </authorList>
    </citation>
    <scope>NUCLEOTIDE SEQUENCE</scope>
    <source>
        <strain evidence="1">CG-C14</strain>
    </source>
</reference>
<comment type="caution">
    <text evidence="1">The sequence shown here is derived from an EMBL/GenBank/DDBJ whole genome shotgun (WGS) entry which is preliminary data.</text>
</comment>
<dbReference type="EMBL" id="JANSHE010000488">
    <property type="protein sequence ID" value="KAJ3010204.1"/>
    <property type="molecule type" value="Genomic_DNA"/>
</dbReference>
<gene>
    <name evidence="1" type="ORF">NUW54_g2557</name>
</gene>
<keyword evidence="2" id="KW-1185">Reference proteome</keyword>
<sequence length="271" mass="30987">MTTVDEGRPPWFAFNPDGSIHLGGVPERILRHPGLQKRRITPVDAVKPVSLLPHLDHWHYDMHAHLNVRHQGVAFRSVEDRFIVKALNLETEELQIYERLIPNLADPANHIVPCDIERDGHPLLIMPILWDISLIVHENAPHSRVLRVLYELVEGVEYLHRYNIVHMDICYDNAMVGLPQEVAVHPELVSGRVYLIDFDSARQFHLGPGVTARDRPSTNSGRPSSRNHVFRSIFLGRLLLGQTVRVYIRFVVHRTAEGSVDNPVVYTVAHR</sequence>
<accession>A0ACC1Q3T6</accession>
<evidence type="ECO:0000313" key="1">
    <source>
        <dbReference type="EMBL" id="KAJ3010204.1"/>
    </source>
</evidence>
<proteinExistence type="predicted"/>
<organism evidence="1 2">
    <name type="scientific">Trametes sanguinea</name>
    <dbReference type="NCBI Taxonomy" id="158606"/>
    <lineage>
        <taxon>Eukaryota</taxon>
        <taxon>Fungi</taxon>
        <taxon>Dikarya</taxon>
        <taxon>Basidiomycota</taxon>
        <taxon>Agaricomycotina</taxon>
        <taxon>Agaricomycetes</taxon>
        <taxon>Polyporales</taxon>
        <taxon>Polyporaceae</taxon>
        <taxon>Trametes</taxon>
    </lineage>
</organism>
<protein>
    <submittedName>
        <fullName evidence="1">Uncharacterized protein</fullName>
    </submittedName>
</protein>